<feature type="transmembrane region" description="Helical" evidence="9">
    <location>
        <begin position="186"/>
        <end position="210"/>
    </location>
</feature>
<evidence type="ECO:0000313" key="12">
    <source>
        <dbReference type="Proteomes" id="UP000004358"/>
    </source>
</evidence>
<dbReference type="eggNOG" id="COG1682">
    <property type="taxonomic scope" value="Bacteria"/>
</dbReference>
<evidence type="ECO:0000256" key="2">
    <source>
        <dbReference type="ARBA" id="ARBA00007783"/>
    </source>
</evidence>
<evidence type="ECO:0000256" key="9">
    <source>
        <dbReference type="SAM" id="Phobius"/>
    </source>
</evidence>
<feature type="region of interest" description="Disordered" evidence="8">
    <location>
        <begin position="1"/>
        <end position="30"/>
    </location>
</feature>
<dbReference type="GO" id="GO:0015920">
    <property type="term" value="P:lipopolysaccharide transport"/>
    <property type="evidence" value="ECO:0007669"/>
    <property type="project" value="TreeGrafter"/>
</dbReference>
<name>A3ZPE5_9BACT</name>
<feature type="domain" description="ABC-2 type transporter transmembrane" evidence="10">
    <location>
        <begin position="60"/>
        <end position="272"/>
    </location>
</feature>
<feature type="transmembrane region" description="Helical" evidence="9">
    <location>
        <begin position="278"/>
        <end position="303"/>
    </location>
</feature>
<evidence type="ECO:0000256" key="5">
    <source>
        <dbReference type="ARBA" id="ARBA00022692"/>
    </source>
</evidence>
<dbReference type="HOGENOM" id="CLU_060703_2_1_0"/>
<protein>
    <submittedName>
        <fullName evidence="11">ABC transporter permease protein</fullName>
    </submittedName>
</protein>
<gene>
    <name evidence="11" type="ORF">DSM3645_28617</name>
</gene>
<dbReference type="STRING" id="314230.DSM3645_28617"/>
<keyword evidence="3" id="KW-0813">Transport</keyword>
<feature type="transmembrane region" description="Helical" evidence="9">
    <location>
        <begin position="112"/>
        <end position="132"/>
    </location>
</feature>
<keyword evidence="7 9" id="KW-0472">Membrane</keyword>
<keyword evidence="4" id="KW-1003">Cell membrane</keyword>
<feature type="compositionally biased region" description="Basic and acidic residues" evidence="8">
    <location>
        <begin position="9"/>
        <end position="22"/>
    </location>
</feature>
<dbReference type="PANTHER" id="PTHR30413">
    <property type="entry name" value="INNER MEMBRANE TRANSPORT PERMEASE"/>
    <property type="match status" value="1"/>
</dbReference>
<dbReference type="RefSeq" id="WP_002653614.1">
    <property type="nucleotide sequence ID" value="NZ_CH672376.1"/>
</dbReference>
<dbReference type="EMBL" id="AANZ01000004">
    <property type="protein sequence ID" value="EAQ81623.1"/>
    <property type="molecule type" value="Genomic_DNA"/>
</dbReference>
<feature type="transmembrane region" description="Helical" evidence="9">
    <location>
        <begin position="77"/>
        <end position="97"/>
    </location>
</feature>
<proteinExistence type="inferred from homology"/>
<dbReference type="GO" id="GO:0140359">
    <property type="term" value="F:ABC-type transporter activity"/>
    <property type="evidence" value="ECO:0007669"/>
    <property type="project" value="InterPro"/>
</dbReference>
<evidence type="ECO:0000259" key="10">
    <source>
        <dbReference type="Pfam" id="PF01061"/>
    </source>
</evidence>
<organism evidence="11 12">
    <name type="scientific">Blastopirellula marina DSM 3645</name>
    <dbReference type="NCBI Taxonomy" id="314230"/>
    <lineage>
        <taxon>Bacteria</taxon>
        <taxon>Pseudomonadati</taxon>
        <taxon>Planctomycetota</taxon>
        <taxon>Planctomycetia</taxon>
        <taxon>Pirellulales</taxon>
        <taxon>Pirellulaceae</taxon>
        <taxon>Blastopirellula</taxon>
    </lineage>
</organism>
<feature type="transmembrane region" description="Helical" evidence="9">
    <location>
        <begin position="222"/>
        <end position="240"/>
    </location>
</feature>
<sequence>MHKALDISATRDDNAASDDSNHESSPIPLEWTTYTPATPLRRPLRLLSQIFGDLWKNRELTWILFQRDLKAQFRQSFLGYVWLIIPPLGSALVWYLLNAQKVLNVDTGEVPYAAFVLVGTTLWAAFSATVMAPISTITANREVLVKLNVCLEAFILAGFARVLFNLAVTVAVLFLTLIAMRVGLHWTAIFFPLSAFAFLTIAFAVGMCISPLGALYSDIQNALSPFLAIVMFTAPVVFPLPEASGQSTGVLATLMAYNPLTPAIALSRDNLFSGSWNWFWLTLIWVGISGLVLLSSFVALRVAKPHIIARMGM</sequence>
<evidence type="ECO:0000256" key="6">
    <source>
        <dbReference type="ARBA" id="ARBA00022989"/>
    </source>
</evidence>
<evidence type="ECO:0000313" key="11">
    <source>
        <dbReference type="EMBL" id="EAQ81623.1"/>
    </source>
</evidence>
<keyword evidence="5 9" id="KW-0812">Transmembrane</keyword>
<accession>A3ZPE5</accession>
<evidence type="ECO:0000256" key="7">
    <source>
        <dbReference type="ARBA" id="ARBA00023136"/>
    </source>
</evidence>
<evidence type="ECO:0000256" key="8">
    <source>
        <dbReference type="SAM" id="MobiDB-lite"/>
    </source>
</evidence>
<keyword evidence="6 9" id="KW-1133">Transmembrane helix</keyword>
<comment type="similarity">
    <text evidence="2">Belongs to the ABC-2 integral membrane protein family.</text>
</comment>
<dbReference type="Proteomes" id="UP000004358">
    <property type="component" value="Unassembled WGS sequence"/>
</dbReference>
<dbReference type="InterPro" id="IPR013525">
    <property type="entry name" value="ABC2_TM"/>
</dbReference>
<comment type="caution">
    <text evidence="11">The sequence shown here is derived from an EMBL/GenBank/DDBJ whole genome shotgun (WGS) entry which is preliminary data.</text>
</comment>
<dbReference type="PANTHER" id="PTHR30413:SF8">
    <property type="entry name" value="TRANSPORT PERMEASE PROTEIN"/>
    <property type="match status" value="1"/>
</dbReference>
<reference evidence="11 12" key="1">
    <citation type="submission" date="2006-02" db="EMBL/GenBank/DDBJ databases">
        <authorList>
            <person name="Amann R."/>
            <person name="Ferriera S."/>
            <person name="Johnson J."/>
            <person name="Kravitz S."/>
            <person name="Halpern A."/>
            <person name="Remington K."/>
            <person name="Beeson K."/>
            <person name="Tran B."/>
            <person name="Rogers Y.-H."/>
            <person name="Friedman R."/>
            <person name="Venter J.C."/>
        </authorList>
    </citation>
    <scope>NUCLEOTIDE SEQUENCE [LARGE SCALE GENOMIC DNA]</scope>
    <source>
        <strain evidence="11 12">DSM 3645</strain>
    </source>
</reference>
<dbReference type="GO" id="GO:0005886">
    <property type="term" value="C:plasma membrane"/>
    <property type="evidence" value="ECO:0007669"/>
    <property type="project" value="UniProtKB-SubCell"/>
</dbReference>
<evidence type="ECO:0000256" key="4">
    <source>
        <dbReference type="ARBA" id="ARBA00022475"/>
    </source>
</evidence>
<dbReference type="OrthoDB" id="9794365at2"/>
<feature type="transmembrane region" description="Helical" evidence="9">
    <location>
        <begin position="153"/>
        <end position="180"/>
    </location>
</feature>
<dbReference type="Pfam" id="PF01061">
    <property type="entry name" value="ABC2_membrane"/>
    <property type="match status" value="1"/>
</dbReference>
<evidence type="ECO:0000256" key="3">
    <source>
        <dbReference type="ARBA" id="ARBA00022448"/>
    </source>
</evidence>
<evidence type="ECO:0000256" key="1">
    <source>
        <dbReference type="ARBA" id="ARBA00004429"/>
    </source>
</evidence>
<dbReference type="AlphaFoldDB" id="A3ZPE5"/>
<comment type="subcellular location">
    <subcellularLocation>
        <location evidence="1">Cell inner membrane</location>
        <topology evidence="1">Multi-pass membrane protein</topology>
    </subcellularLocation>
</comment>